<dbReference type="Pfam" id="PF21090">
    <property type="entry name" value="P-loop_SecA"/>
    <property type="match status" value="2"/>
</dbReference>
<dbReference type="Gene3D" id="1.10.3060.10">
    <property type="entry name" value="Helical scaffold and wing domains of SecA"/>
    <property type="match status" value="1"/>
</dbReference>
<dbReference type="FunFam" id="3.40.50.300:FF:000429">
    <property type="entry name" value="Preprotein translocase subunit SecA"/>
    <property type="match status" value="1"/>
</dbReference>
<feature type="domain" description="SecA family profile" evidence="18">
    <location>
        <begin position="1"/>
        <end position="611"/>
    </location>
</feature>
<evidence type="ECO:0000256" key="5">
    <source>
        <dbReference type="ARBA" id="ARBA00022475"/>
    </source>
</evidence>
<dbReference type="Proteomes" id="UP000177785">
    <property type="component" value="Unassembled WGS sequence"/>
</dbReference>
<dbReference type="GO" id="GO:0031522">
    <property type="term" value="C:cell envelope Sec protein transport complex"/>
    <property type="evidence" value="ECO:0007669"/>
    <property type="project" value="TreeGrafter"/>
</dbReference>
<dbReference type="SUPFAM" id="SSF81886">
    <property type="entry name" value="Helical scaffold and wing domains of SecA"/>
    <property type="match status" value="1"/>
</dbReference>
<dbReference type="AlphaFoldDB" id="A0A1G2G5B8"/>
<dbReference type="GO" id="GO:0008564">
    <property type="term" value="F:protein-exporting ATPase activity"/>
    <property type="evidence" value="ECO:0007669"/>
    <property type="project" value="UniProtKB-EC"/>
</dbReference>
<dbReference type="Pfam" id="PF02810">
    <property type="entry name" value="SEC-C"/>
    <property type="match status" value="1"/>
</dbReference>
<dbReference type="Pfam" id="PF07517">
    <property type="entry name" value="SecA_DEAD"/>
    <property type="match status" value="1"/>
</dbReference>
<dbReference type="GO" id="GO:0006605">
    <property type="term" value="P:protein targeting"/>
    <property type="evidence" value="ECO:0007669"/>
    <property type="project" value="UniProtKB-UniRule"/>
</dbReference>
<accession>A0A1G2G5B8</accession>
<dbReference type="InterPro" id="IPR036670">
    <property type="entry name" value="SecA_X-link_sf"/>
</dbReference>
<keyword evidence="14 15" id="KW-0472">Membrane</keyword>
<dbReference type="PROSITE" id="PS01312">
    <property type="entry name" value="SECA"/>
    <property type="match status" value="1"/>
</dbReference>
<keyword evidence="11 15" id="KW-0653">Protein transport</keyword>
<dbReference type="InterPro" id="IPR014018">
    <property type="entry name" value="SecA_motor_DEAD"/>
</dbReference>
<dbReference type="InterPro" id="IPR011116">
    <property type="entry name" value="SecA_Wing/Scaffold"/>
</dbReference>
<dbReference type="PROSITE" id="PS51192">
    <property type="entry name" value="HELICASE_ATP_BIND_1"/>
    <property type="match status" value="1"/>
</dbReference>
<dbReference type="GO" id="GO:0005524">
    <property type="term" value="F:ATP binding"/>
    <property type="evidence" value="ECO:0007669"/>
    <property type="project" value="UniProtKB-UniRule"/>
</dbReference>
<dbReference type="EMBL" id="MHNL01000006">
    <property type="protein sequence ID" value="OGZ45439.1"/>
    <property type="molecule type" value="Genomic_DNA"/>
</dbReference>
<dbReference type="InterPro" id="IPR011130">
    <property type="entry name" value="SecA_preprotein_X-link_dom"/>
</dbReference>
<evidence type="ECO:0000256" key="8">
    <source>
        <dbReference type="ARBA" id="ARBA00022741"/>
    </source>
</evidence>
<dbReference type="FunFam" id="3.90.1440.10:FF:000002">
    <property type="entry name" value="Protein translocase subunit SecA"/>
    <property type="match status" value="1"/>
</dbReference>
<evidence type="ECO:0000256" key="10">
    <source>
        <dbReference type="ARBA" id="ARBA00022840"/>
    </source>
</evidence>
<dbReference type="Gene3D" id="3.10.450.50">
    <property type="match status" value="1"/>
</dbReference>
<feature type="domain" description="Helicase C-terminal" evidence="17">
    <location>
        <begin position="446"/>
        <end position="627"/>
    </location>
</feature>
<dbReference type="GO" id="GO:0065002">
    <property type="term" value="P:intracellular protein transmembrane transport"/>
    <property type="evidence" value="ECO:0007669"/>
    <property type="project" value="UniProtKB-UniRule"/>
</dbReference>
<comment type="cofactor">
    <cofactor evidence="1">
        <name>Zn(2+)</name>
        <dbReference type="ChEBI" id="CHEBI:29105"/>
    </cofactor>
</comment>
<organism evidence="19 20">
    <name type="scientific">Candidatus Ryanbacteria bacterium RIFCSPHIGHO2_01_FULL_48_27</name>
    <dbReference type="NCBI Taxonomy" id="1802115"/>
    <lineage>
        <taxon>Bacteria</taxon>
        <taxon>Candidatus Ryaniibacteriota</taxon>
    </lineage>
</organism>
<evidence type="ECO:0000256" key="11">
    <source>
        <dbReference type="ARBA" id="ARBA00022927"/>
    </source>
</evidence>
<dbReference type="Pfam" id="PF01043">
    <property type="entry name" value="SecA_PP_bind"/>
    <property type="match status" value="1"/>
</dbReference>
<dbReference type="GO" id="GO:0046872">
    <property type="term" value="F:metal ion binding"/>
    <property type="evidence" value="ECO:0007669"/>
    <property type="project" value="UniProtKB-KW"/>
</dbReference>
<dbReference type="SMART" id="SM00958">
    <property type="entry name" value="SecA_PP_bind"/>
    <property type="match status" value="1"/>
</dbReference>
<dbReference type="Gene3D" id="3.40.50.300">
    <property type="entry name" value="P-loop containing nucleotide triphosphate hydrolases"/>
    <property type="match status" value="3"/>
</dbReference>
<dbReference type="InterPro" id="IPR044722">
    <property type="entry name" value="SecA_SF2_C"/>
</dbReference>
<evidence type="ECO:0000256" key="15">
    <source>
        <dbReference type="HAMAP-Rule" id="MF_01382"/>
    </source>
</evidence>
<evidence type="ECO:0000256" key="9">
    <source>
        <dbReference type="ARBA" id="ARBA00022833"/>
    </source>
</evidence>
<dbReference type="Gene3D" id="3.90.1440.10">
    <property type="entry name" value="SecA, preprotein cross-linking domain"/>
    <property type="match status" value="1"/>
</dbReference>
<keyword evidence="5 15" id="KW-1003">Cell membrane</keyword>
<keyword evidence="9" id="KW-0862">Zinc</keyword>
<dbReference type="PROSITE" id="PS51196">
    <property type="entry name" value="SECA_MOTOR_DEAD"/>
    <property type="match status" value="1"/>
</dbReference>
<dbReference type="InterPro" id="IPR036266">
    <property type="entry name" value="SecA_Wing/Scaffold_sf"/>
</dbReference>
<evidence type="ECO:0000313" key="20">
    <source>
        <dbReference type="Proteomes" id="UP000177785"/>
    </source>
</evidence>
<evidence type="ECO:0000256" key="3">
    <source>
        <dbReference type="ARBA" id="ARBA00007650"/>
    </source>
</evidence>
<comment type="function">
    <text evidence="15">Part of the Sec protein translocase complex. Interacts with the SecYEG preprotein conducting channel. Has a central role in coupling the hydrolysis of ATP to the transfer of proteins into and across the cell membrane, serving as an ATP-driven molecular motor driving the stepwise translocation of polypeptide chains across the membrane.</text>
</comment>
<dbReference type="Pfam" id="PF07516">
    <property type="entry name" value="SecA_SW"/>
    <property type="match status" value="1"/>
</dbReference>
<evidence type="ECO:0000256" key="12">
    <source>
        <dbReference type="ARBA" id="ARBA00022967"/>
    </source>
</evidence>
<dbReference type="STRING" id="1802115.A2756_00265"/>
<comment type="subunit">
    <text evidence="15">Monomer and homodimer. Part of the essential Sec protein translocation apparatus which comprises SecA, SecYEG and auxiliary proteins SecDF. Other proteins may also be involved.</text>
</comment>
<dbReference type="PRINTS" id="PR00906">
    <property type="entry name" value="SECA"/>
</dbReference>
<evidence type="ECO:0000259" key="18">
    <source>
        <dbReference type="PROSITE" id="PS51196"/>
    </source>
</evidence>
<evidence type="ECO:0000259" key="16">
    <source>
        <dbReference type="PROSITE" id="PS51192"/>
    </source>
</evidence>
<dbReference type="PROSITE" id="PS51194">
    <property type="entry name" value="HELICASE_CTER"/>
    <property type="match status" value="1"/>
</dbReference>
<keyword evidence="12 15" id="KW-1278">Translocase</keyword>
<dbReference type="PANTHER" id="PTHR30612:SF0">
    <property type="entry name" value="CHLOROPLAST PROTEIN-TRANSPORTING ATPASE"/>
    <property type="match status" value="1"/>
</dbReference>
<evidence type="ECO:0000256" key="13">
    <source>
        <dbReference type="ARBA" id="ARBA00023010"/>
    </source>
</evidence>
<keyword evidence="10 15" id="KW-0067">ATP-binding</keyword>
<evidence type="ECO:0000256" key="2">
    <source>
        <dbReference type="ARBA" id="ARBA00004170"/>
    </source>
</evidence>
<dbReference type="InterPro" id="IPR014001">
    <property type="entry name" value="Helicase_ATP-bd"/>
</dbReference>
<feature type="domain" description="Helicase ATP-binding" evidence="16">
    <location>
        <begin position="87"/>
        <end position="277"/>
    </location>
</feature>
<dbReference type="CDD" id="cd18803">
    <property type="entry name" value="SF2_C_secA"/>
    <property type="match status" value="1"/>
</dbReference>
<dbReference type="PANTHER" id="PTHR30612">
    <property type="entry name" value="SECA INNER MEMBRANE COMPONENT OF SEC PROTEIN SECRETION SYSTEM"/>
    <property type="match status" value="1"/>
</dbReference>
<evidence type="ECO:0000256" key="1">
    <source>
        <dbReference type="ARBA" id="ARBA00001947"/>
    </source>
</evidence>
<evidence type="ECO:0000256" key="4">
    <source>
        <dbReference type="ARBA" id="ARBA00022448"/>
    </source>
</evidence>
<dbReference type="InterPro" id="IPR011115">
    <property type="entry name" value="SecA_DEAD"/>
</dbReference>
<dbReference type="HAMAP" id="MF_01382">
    <property type="entry name" value="SecA"/>
    <property type="match status" value="1"/>
</dbReference>
<dbReference type="InterPro" id="IPR001650">
    <property type="entry name" value="Helicase_C-like"/>
</dbReference>
<evidence type="ECO:0000313" key="19">
    <source>
        <dbReference type="EMBL" id="OGZ45439.1"/>
    </source>
</evidence>
<evidence type="ECO:0000256" key="7">
    <source>
        <dbReference type="ARBA" id="ARBA00022723"/>
    </source>
</evidence>
<evidence type="ECO:0000256" key="6">
    <source>
        <dbReference type="ARBA" id="ARBA00022490"/>
    </source>
</evidence>
<comment type="similarity">
    <text evidence="3 15">Belongs to the SecA family.</text>
</comment>
<feature type="binding site" evidence="15">
    <location>
        <position position="85"/>
    </location>
    <ligand>
        <name>ATP</name>
        <dbReference type="ChEBI" id="CHEBI:30616"/>
    </ligand>
</feature>
<keyword evidence="7" id="KW-0479">Metal-binding</keyword>
<dbReference type="NCBIfam" id="NF009538">
    <property type="entry name" value="PRK12904.1"/>
    <property type="match status" value="1"/>
</dbReference>
<dbReference type="SUPFAM" id="SSF52540">
    <property type="entry name" value="P-loop containing nucleoside triphosphate hydrolases"/>
    <property type="match status" value="2"/>
</dbReference>
<proteinExistence type="inferred from homology"/>
<dbReference type="EC" id="7.4.2.8" evidence="15"/>
<sequence length="904" mass="101857">MSIFTSLFGDGNQRFLKSLYPLVEKVNDLEAEVFGLSDEALREKSLELKSRLESGEDLDAILPEAFALCRESARRTLGQRHFDVQLLGGMVLHKGQIAEMRTGEGKTLTATLPVYLNALTGKGVHVVTVNDYLARRDAVWMGQVYHALGLRVGCINHESSFIYDPEFKHAEEREDAARDTIGSFKVEDAFLRPCTRTEAYAADITYGTNNEYGFDYLRDNMAYTSEQMSQRGHYFAIVDEVDSILIDESRTPLIISAPDEESADLYKVFAGLVPKLKESADYNVDEKMRAVTLTEEGIEKVESLLGVQDIYTEKGIRYVRHLEQALKAQTLFHKDKDYVVRDGEIVIVDEFTGRLMPGRRWSEGLHQAVEAKESVVVQRESRTLASITFQNYFRLYDKLAGMTGTAQTSAEEFNKVYNLEVTTIPTNKPLVRQDHSDHIYQSEEGKFKAVIKKVKECHEKGQPILVGTISIEKNELLSAMLKREGVPHQVLNAKQHEAEAGTLAQAGHYGGVTIATNMAGRGVDIVLGGNPPTPEEAEKVRAAGGLFVLGTERHEARRIDDQLRGRAGRQGDPGESQFYVSLEDELMRVFGSDKIKRLMGSFGIPEDEPIENRMVSKSIESAQFKIEGFHFDARKHVLEYDDVMNKQREAIYRMRKDMLRAAPDDLKEKVWEMLSGQVRHIITAHVASKRPDEWNIEEIVENLQAANIVIPNIHQEFLAIRDAQKSEDAKIQEMEELAVRGARLLYEAKPGELGSEQFASSIRYLVLQTIDYLWIDHLEAMDYTRNSVRLRAYGQRDPLIEYKNEALRLFKDFNAAVANLVTLNVFKMGAVSSAHAPHMHTIESRPAGVSSFGEMSPQRSNAQSIPAQKGEEIGRNDLCPCGSGKKYKKCGMLNTEEHKKFMAK</sequence>
<keyword evidence="6 15" id="KW-0963">Cytoplasm</keyword>
<dbReference type="SMART" id="SM00957">
    <property type="entry name" value="SecA_DEAD"/>
    <property type="match status" value="1"/>
</dbReference>
<dbReference type="NCBIfam" id="NF006630">
    <property type="entry name" value="PRK09200.1"/>
    <property type="match status" value="1"/>
</dbReference>
<reference evidence="19 20" key="1">
    <citation type="journal article" date="2016" name="Nat. Commun.">
        <title>Thousands of microbial genomes shed light on interconnected biogeochemical processes in an aquifer system.</title>
        <authorList>
            <person name="Anantharaman K."/>
            <person name="Brown C.T."/>
            <person name="Hug L.A."/>
            <person name="Sharon I."/>
            <person name="Castelle C.J."/>
            <person name="Probst A.J."/>
            <person name="Thomas B.C."/>
            <person name="Singh A."/>
            <person name="Wilkins M.J."/>
            <person name="Karaoz U."/>
            <person name="Brodie E.L."/>
            <person name="Williams K.H."/>
            <person name="Hubbard S.S."/>
            <person name="Banfield J.F."/>
        </authorList>
    </citation>
    <scope>NUCLEOTIDE SEQUENCE [LARGE SCALE GENOMIC DNA]</scope>
</reference>
<comment type="catalytic activity">
    <reaction evidence="15">
        <text>ATP + H2O + cellular proteinSide 1 = ADP + phosphate + cellular proteinSide 2.</text>
        <dbReference type="EC" id="7.4.2.8"/>
    </reaction>
</comment>
<gene>
    <name evidence="15" type="primary">secA</name>
    <name evidence="19" type="ORF">A2756_00265</name>
</gene>
<comment type="caution">
    <text evidence="19">The sequence shown here is derived from an EMBL/GenBank/DDBJ whole genome shotgun (WGS) entry which is preliminary data.</text>
</comment>
<keyword evidence="8 15" id="KW-0547">Nucleotide-binding</keyword>
<evidence type="ECO:0000259" key="17">
    <source>
        <dbReference type="PROSITE" id="PS51194"/>
    </source>
</evidence>
<evidence type="ECO:0000256" key="14">
    <source>
        <dbReference type="ARBA" id="ARBA00023136"/>
    </source>
</evidence>
<protein>
    <recommendedName>
        <fullName evidence="15">Protein translocase subunit SecA</fullName>
        <ecNumber evidence="15">7.4.2.8</ecNumber>
    </recommendedName>
</protein>
<keyword evidence="13 15" id="KW-0811">Translocation</keyword>
<feature type="binding site" evidence="15">
    <location>
        <begin position="103"/>
        <end position="107"/>
    </location>
    <ligand>
        <name>ATP</name>
        <dbReference type="ChEBI" id="CHEBI:30616"/>
    </ligand>
</feature>
<dbReference type="InterPro" id="IPR000185">
    <property type="entry name" value="SecA"/>
</dbReference>
<dbReference type="GO" id="GO:0005886">
    <property type="term" value="C:plasma membrane"/>
    <property type="evidence" value="ECO:0007669"/>
    <property type="project" value="UniProtKB-SubCell"/>
</dbReference>
<dbReference type="GO" id="GO:0043952">
    <property type="term" value="P:protein transport by the Sec complex"/>
    <property type="evidence" value="ECO:0007669"/>
    <property type="project" value="TreeGrafter"/>
</dbReference>
<dbReference type="GO" id="GO:0005829">
    <property type="term" value="C:cytosol"/>
    <property type="evidence" value="ECO:0007669"/>
    <property type="project" value="TreeGrafter"/>
</dbReference>
<dbReference type="CDD" id="cd17928">
    <property type="entry name" value="DEXDc_SecA"/>
    <property type="match status" value="1"/>
</dbReference>
<dbReference type="SUPFAM" id="SSF81767">
    <property type="entry name" value="Pre-protein crosslinking domain of SecA"/>
    <property type="match status" value="1"/>
</dbReference>
<dbReference type="GO" id="GO:0017038">
    <property type="term" value="P:protein import"/>
    <property type="evidence" value="ECO:0007669"/>
    <property type="project" value="InterPro"/>
</dbReference>
<keyword evidence="4 15" id="KW-0813">Transport</keyword>
<dbReference type="InterPro" id="IPR020937">
    <property type="entry name" value="SecA_CS"/>
</dbReference>
<dbReference type="InterPro" id="IPR004027">
    <property type="entry name" value="SEC_C_motif"/>
</dbReference>
<dbReference type="InterPro" id="IPR027417">
    <property type="entry name" value="P-loop_NTPase"/>
</dbReference>
<feature type="binding site" evidence="15">
    <location>
        <position position="524"/>
    </location>
    <ligand>
        <name>ATP</name>
        <dbReference type="ChEBI" id="CHEBI:30616"/>
    </ligand>
</feature>
<comment type="subcellular location">
    <subcellularLocation>
        <location evidence="15">Cell membrane</location>
        <topology evidence="15">Peripheral membrane protein</topology>
        <orientation evidence="15">Cytoplasmic side</orientation>
    </subcellularLocation>
    <subcellularLocation>
        <location evidence="15">Cytoplasm</location>
    </subcellularLocation>
    <subcellularLocation>
        <location evidence="2">Membrane</location>
        <topology evidence="2">Peripheral membrane protein</topology>
    </subcellularLocation>
    <text evidence="15">Distribution is 50-50.</text>
</comment>
<name>A0A1G2G5B8_9BACT</name>